<dbReference type="EMBL" id="CAKOGP040001808">
    <property type="protein sequence ID" value="CAJ1952620.1"/>
    <property type="molecule type" value="Genomic_DNA"/>
</dbReference>
<keyword evidence="3" id="KW-1185">Reference proteome</keyword>
<sequence>MAEDKCVCVVKDNWIRNCPVTVGDVRRSHSIYGPPLPPVKGRTRYQSSARVKETDIVQIPKSMYKDLKNVTLCVDFFITKGSIVKELKDIFKLYNARGFRITEIHADNESGKVEKDVLPALLVCCEVDDHVPEIERSVQTMKNDSRSTCHAMPYLCYPRMMVQAIIKTGVAFLNAFGSAKQSTNGLSAWNTIENLPHVDHNHLKYECGEYVQLHLTEKVTNTMKSRTIGAIVLDPRNLTGQYNFMSLETGRETNGRVTTAMPITDDVIKRVEELRLEQQQPYRESKMLKYEWRPGQPISADDIVAPAEAAQDPLILPEPIVINLPNAGPNPFVPIDVDDLPGADEIETELPDNQEEQGAETQGAQGAEIQGAQVEALAEDQGAQNGNQEQP</sequence>
<feature type="compositionally biased region" description="Low complexity" evidence="1">
    <location>
        <begin position="359"/>
        <end position="376"/>
    </location>
</feature>
<evidence type="ECO:0000256" key="1">
    <source>
        <dbReference type="SAM" id="MobiDB-lite"/>
    </source>
</evidence>
<organism evidence="2 3">
    <name type="scientific">Cylindrotheca closterium</name>
    <dbReference type="NCBI Taxonomy" id="2856"/>
    <lineage>
        <taxon>Eukaryota</taxon>
        <taxon>Sar</taxon>
        <taxon>Stramenopiles</taxon>
        <taxon>Ochrophyta</taxon>
        <taxon>Bacillariophyta</taxon>
        <taxon>Bacillariophyceae</taxon>
        <taxon>Bacillariophycidae</taxon>
        <taxon>Bacillariales</taxon>
        <taxon>Bacillariaceae</taxon>
        <taxon>Cylindrotheca</taxon>
    </lineage>
</organism>
<dbReference type="Proteomes" id="UP001295423">
    <property type="component" value="Unassembled WGS sequence"/>
</dbReference>
<evidence type="ECO:0000313" key="3">
    <source>
        <dbReference type="Proteomes" id="UP001295423"/>
    </source>
</evidence>
<name>A0AAD2JII2_9STRA</name>
<feature type="compositionally biased region" description="Acidic residues" evidence="1">
    <location>
        <begin position="337"/>
        <end position="358"/>
    </location>
</feature>
<evidence type="ECO:0000313" key="2">
    <source>
        <dbReference type="EMBL" id="CAJ1952620.1"/>
    </source>
</evidence>
<reference evidence="2" key="1">
    <citation type="submission" date="2023-08" db="EMBL/GenBank/DDBJ databases">
        <authorList>
            <person name="Audoor S."/>
            <person name="Bilcke G."/>
        </authorList>
    </citation>
    <scope>NUCLEOTIDE SEQUENCE</scope>
</reference>
<feature type="compositionally biased region" description="Polar residues" evidence="1">
    <location>
        <begin position="382"/>
        <end position="391"/>
    </location>
</feature>
<accession>A0AAD2JII2</accession>
<comment type="caution">
    <text evidence="2">The sequence shown here is derived from an EMBL/GenBank/DDBJ whole genome shotgun (WGS) entry which is preliminary data.</text>
</comment>
<dbReference type="AlphaFoldDB" id="A0AAD2JII2"/>
<protein>
    <submittedName>
        <fullName evidence="2">Uncharacterized protein</fullName>
    </submittedName>
</protein>
<gene>
    <name evidence="2" type="ORF">CYCCA115_LOCUS13639</name>
</gene>
<proteinExistence type="predicted"/>
<feature type="region of interest" description="Disordered" evidence="1">
    <location>
        <begin position="337"/>
        <end position="391"/>
    </location>
</feature>